<sequence>MSVNIHLSLYVEKLSSPAEADNIEVAVERVLKEHGIDSWMMVSVFHNPPWVKASSENGPIIVRGFGEWSKIFERDVTDAIRGIAPEADIDLEWGYPDEA</sequence>
<gene>
    <name evidence="1" type="ORF">ABZ507_08950</name>
</gene>
<reference evidence="1 2" key="1">
    <citation type="submission" date="2024-06" db="EMBL/GenBank/DDBJ databases">
        <title>The Natural Products Discovery Center: Release of the First 8490 Sequenced Strains for Exploring Actinobacteria Biosynthetic Diversity.</title>
        <authorList>
            <person name="Kalkreuter E."/>
            <person name="Kautsar S.A."/>
            <person name="Yang D."/>
            <person name="Bader C.D."/>
            <person name="Teijaro C.N."/>
            <person name="Fluegel L."/>
            <person name="Davis C.M."/>
            <person name="Simpson J.R."/>
            <person name="Lauterbach L."/>
            <person name="Steele A.D."/>
            <person name="Gui C."/>
            <person name="Meng S."/>
            <person name="Li G."/>
            <person name="Viehrig K."/>
            <person name="Ye F."/>
            <person name="Su P."/>
            <person name="Kiefer A.F."/>
            <person name="Nichols A."/>
            <person name="Cepeda A.J."/>
            <person name="Yan W."/>
            <person name="Fan B."/>
            <person name="Jiang Y."/>
            <person name="Adhikari A."/>
            <person name="Zheng C.-J."/>
            <person name="Schuster L."/>
            <person name="Cowan T.M."/>
            <person name="Smanski M.J."/>
            <person name="Chevrette M.G."/>
            <person name="De Carvalho L.P.S."/>
            <person name="Shen B."/>
        </authorList>
    </citation>
    <scope>NUCLEOTIDE SEQUENCE [LARGE SCALE GENOMIC DNA]</scope>
    <source>
        <strain evidence="1 2">NPDC019434</strain>
    </source>
</reference>
<accession>A0ABV2X7V6</accession>
<dbReference type="Proteomes" id="UP001550535">
    <property type="component" value="Unassembled WGS sequence"/>
</dbReference>
<dbReference type="RefSeq" id="WP_063020188.1">
    <property type="nucleotide sequence ID" value="NZ_JBEYBM010000004.1"/>
</dbReference>
<proteinExistence type="predicted"/>
<protein>
    <submittedName>
        <fullName evidence="1">Uncharacterized protein</fullName>
    </submittedName>
</protein>
<evidence type="ECO:0000313" key="1">
    <source>
        <dbReference type="EMBL" id="MEU2121951.1"/>
    </source>
</evidence>
<keyword evidence="2" id="KW-1185">Reference proteome</keyword>
<name>A0ABV2X7V6_9NOCA</name>
<dbReference type="EMBL" id="JBEYBR010000016">
    <property type="protein sequence ID" value="MEU2121951.1"/>
    <property type="molecule type" value="Genomic_DNA"/>
</dbReference>
<comment type="caution">
    <text evidence="1">The sequence shown here is derived from an EMBL/GenBank/DDBJ whole genome shotgun (WGS) entry which is preliminary data.</text>
</comment>
<organism evidence="1 2">
    <name type="scientific">Nocardia niwae</name>
    <dbReference type="NCBI Taxonomy" id="626084"/>
    <lineage>
        <taxon>Bacteria</taxon>
        <taxon>Bacillati</taxon>
        <taxon>Actinomycetota</taxon>
        <taxon>Actinomycetes</taxon>
        <taxon>Mycobacteriales</taxon>
        <taxon>Nocardiaceae</taxon>
        <taxon>Nocardia</taxon>
    </lineage>
</organism>
<evidence type="ECO:0000313" key="2">
    <source>
        <dbReference type="Proteomes" id="UP001550535"/>
    </source>
</evidence>